<dbReference type="EMBL" id="JAUEPN010000001">
    <property type="protein sequence ID" value="KAK3300906.1"/>
    <property type="molecule type" value="Genomic_DNA"/>
</dbReference>
<dbReference type="AlphaFoldDB" id="A0AAE0HSC2"/>
<comment type="caution">
    <text evidence="2">The sequence shown here is derived from an EMBL/GenBank/DDBJ whole genome shotgun (WGS) entry which is preliminary data.</text>
</comment>
<accession>A0AAE0HSC2</accession>
<protein>
    <submittedName>
        <fullName evidence="2">Uncharacterized protein</fullName>
    </submittedName>
</protein>
<evidence type="ECO:0000313" key="2">
    <source>
        <dbReference type="EMBL" id="KAK3300906.1"/>
    </source>
</evidence>
<keyword evidence="1" id="KW-0472">Membrane</keyword>
<keyword evidence="1" id="KW-1133">Transmembrane helix</keyword>
<organism evidence="2 3">
    <name type="scientific">Chaetomium fimeti</name>
    <dbReference type="NCBI Taxonomy" id="1854472"/>
    <lineage>
        <taxon>Eukaryota</taxon>
        <taxon>Fungi</taxon>
        <taxon>Dikarya</taxon>
        <taxon>Ascomycota</taxon>
        <taxon>Pezizomycotina</taxon>
        <taxon>Sordariomycetes</taxon>
        <taxon>Sordariomycetidae</taxon>
        <taxon>Sordariales</taxon>
        <taxon>Chaetomiaceae</taxon>
        <taxon>Chaetomium</taxon>
    </lineage>
</organism>
<evidence type="ECO:0000313" key="3">
    <source>
        <dbReference type="Proteomes" id="UP001278766"/>
    </source>
</evidence>
<feature type="transmembrane region" description="Helical" evidence="1">
    <location>
        <begin position="111"/>
        <end position="132"/>
    </location>
</feature>
<gene>
    <name evidence="2" type="ORF">B0H64DRAFT_26637</name>
</gene>
<sequence length="133" mass="14267">MSMIRQTNNTSCPTNGVPTPLPGVPNNISYIAVPGQNPSAPWMVSCCDPYPVHLSDKCWLWCEVDPELESASDAVVAEGFSACMSTNGRDRNESIGLLYHDKKNSAATRRVSLLHSVVVALATSMVVAMTSVV</sequence>
<proteinExistence type="predicted"/>
<reference evidence="2" key="2">
    <citation type="submission" date="2023-06" db="EMBL/GenBank/DDBJ databases">
        <authorList>
            <consortium name="Lawrence Berkeley National Laboratory"/>
            <person name="Haridas S."/>
            <person name="Hensen N."/>
            <person name="Bonometti L."/>
            <person name="Westerberg I."/>
            <person name="Brannstrom I.O."/>
            <person name="Guillou S."/>
            <person name="Cros-Aarteil S."/>
            <person name="Calhoun S."/>
            <person name="Kuo A."/>
            <person name="Mondo S."/>
            <person name="Pangilinan J."/>
            <person name="Riley R."/>
            <person name="Labutti K."/>
            <person name="Andreopoulos B."/>
            <person name="Lipzen A."/>
            <person name="Chen C."/>
            <person name="Yanf M."/>
            <person name="Daum C."/>
            <person name="Ng V."/>
            <person name="Clum A."/>
            <person name="Steindorff A."/>
            <person name="Ohm R."/>
            <person name="Martin F."/>
            <person name="Silar P."/>
            <person name="Natvig D."/>
            <person name="Lalanne C."/>
            <person name="Gautier V."/>
            <person name="Ament-Velasquez S.L."/>
            <person name="Kruys A."/>
            <person name="Hutchinson M.I."/>
            <person name="Powell A.J."/>
            <person name="Barry K."/>
            <person name="Miller A.N."/>
            <person name="Grigoriev I.V."/>
            <person name="Debuchy R."/>
            <person name="Gladieux P."/>
            <person name="Thoren M.H."/>
            <person name="Johannesson H."/>
        </authorList>
    </citation>
    <scope>NUCLEOTIDE SEQUENCE</scope>
    <source>
        <strain evidence="2">CBS 168.71</strain>
    </source>
</reference>
<dbReference type="RefSeq" id="XP_062664420.1">
    <property type="nucleotide sequence ID" value="XM_062800003.1"/>
</dbReference>
<keyword evidence="1" id="KW-0812">Transmembrane</keyword>
<dbReference type="GeneID" id="87836951"/>
<evidence type="ECO:0000256" key="1">
    <source>
        <dbReference type="SAM" id="Phobius"/>
    </source>
</evidence>
<name>A0AAE0HSC2_9PEZI</name>
<dbReference type="Proteomes" id="UP001278766">
    <property type="component" value="Unassembled WGS sequence"/>
</dbReference>
<keyword evidence="3" id="KW-1185">Reference proteome</keyword>
<reference evidence="2" key="1">
    <citation type="journal article" date="2023" name="Mol. Phylogenet. Evol.">
        <title>Genome-scale phylogeny and comparative genomics of the fungal order Sordariales.</title>
        <authorList>
            <person name="Hensen N."/>
            <person name="Bonometti L."/>
            <person name="Westerberg I."/>
            <person name="Brannstrom I.O."/>
            <person name="Guillou S."/>
            <person name="Cros-Aarteil S."/>
            <person name="Calhoun S."/>
            <person name="Haridas S."/>
            <person name="Kuo A."/>
            <person name="Mondo S."/>
            <person name="Pangilinan J."/>
            <person name="Riley R."/>
            <person name="LaButti K."/>
            <person name="Andreopoulos B."/>
            <person name="Lipzen A."/>
            <person name="Chen C."/>
            <person name="Yan M."/>
            <person name="Daum C."/>
            <person name="Ng V."/>
            <person name="Clum A."/>
            <person name="Steindorff A."/>
            <person name="Ohm R.A."/>
            <person name="Martin F."/>
            <person name="Silar P."/>
            <person name="Natvig D.O."/>
            <person name="Lalanne C."/>
            <person name="Gautier V."/>
            <person name="Ament-Velasquez S.L."/>
            <person name="Kruys A."/>
            <person name="Hutchinson M.I."/>
            <person name="Powell A.J."/>
            <person name="Barry K."/>
            <person name="Miller A.N."/>
            <person name="Grigoriev I.V."/>
            <person name="Debuchy R."/>
            <person name="Gladieux P."/>
            <person name="Hiltunen Thoren M."/>
            <person name="Johannesson H."/>
        </authorList>
    </citation>
    <scope>NUCLEOTIDE SEQUENCE</scope>
    <source>
        <strain evidence="2">CBS 168.71</strain>
    </source>
</reference>